<keyword evidence="2" id="KW-1133">Transmembrane helix</keyword>
<name>A0ABD3PNN9_9STRA</name>
<gene>
    <name evidence="3" type="ORF">ACHAWO_001084</name>
</gene>
<keyword evidence="4" id="KW-1185">Reference proteome</keyword>
<dbReference type="Proteomes" id="UP001530400">
    <property type="component" value="Unassembled WGS sequence"/>
</dbReference>
<keyword evidence="2" id="KW-0812">Transmembrane</keyword>
<sequence length="1877" mass="214084">MLQPVFEGDSVAEPPSQPNNDGSASSNSSSDVSAFAVKAPKKKAKLQHGIKNKIMPQLPQLPINDVGVDSNGDNDLGVDSNGDVGGNGGVVGDNVTVAGLTKGLKTVYQQTLRYIQEEAIEGTPRQLMRSDLITQLKAWLKEGDRILLYMDANENVLNGPLCRQLEALGFAPWAHKMHGIIPNTHVEGSECIDEVWGSYGVEVTAVQVLSFHESIGDHRSFIVDFTTRSTIGLFHKHIVLPDCRRLVNSNKQCVEKYLEIVEQQWKYHRMEDRLVALTTLQDDYPVAKERSEALERLDVQATEILRCGEKNCRKIAKIDGEYSIVSKYWHEKMQCLKDLERRLDGNTRNDGNICRTARRHNIPRPRQLTREQIREQYKIAYHRKKTLKPQSKFLRKQHLREIRAKAEVAKDKEKAADITAMMLREEGRSMWKRIGKVTRAPRTGALMRVEREIDGEIYEFTEEHDLINNIMEELQDRFSGAEDAPISNCSITEDLGDFGFTELGLKIVAGDFDAPEDMRESTARLLAAIGKVGIEHRDDDIDVAMTTSNYASTWGRAKERTSSSISGLHFGHHIALAKSKFLAKSMAMKLNLHAKWGSPPERWLNVLMVMLEKKMGVALIPKLRAILLKEADGNMLDGHVFGGKALTHAREIGFIPEEQLAEKQKTAEDGVWAKVLKADYARLRREALAILAADAANCYDMVNHIILCLLLMAIGVPIGAIICMLSTIMSMKYFLRTGFGISNKYMGSEMASKRRHGLNQGSRAAPPCWTIVSSLLVAIQRAQGHVATVVTPISKIITIIVGYLYVDDTDLYVMSREIFTNDELFMKAQAALDDWGWHLIDTGGGCKAVKSFGHLLNYGFDEGQWYCESLVEGYSLTVPTLTGPEEIELCAADEGKETLGVVTAPDGNSTGHFQKVKDKLDTWIARIKVGRLPVSFNWTSYIYQLWMGLRYGIGTLPADREETNGILQSSNRELLPYLGVNRNIRTGWRTLHRSFLGIGLFDFEIEMNIQRINLFLQHYDSPFDIGITLRATMELVQLEVGFRDCPLLHPFEPYGRLVTHCWFRSFWEALDYYGLRLHVEYPEIQIPRERDVLLIDVYKRSGWGMEYWVSWNRCRISCKALFLSDITTPDGKQIDNRYLNKDVMRDPPLSAYDFGREEPSDSDWEMWSQFWHEYTYPSLVLVISLGPWICSSHRPNEWFYNQEADSLFRRVAGGGYYYGRVNSIGRSRSQQRFYLLGPAPAIPDLSTHVPVGVERTADGEVILGSTGPARYDPPPIQLDLFALLRSWGGEWMWESIEVVGSLQSIVEAYKNGTSLWCTDGSYDRVVMPEVSSSGWTVFDPKTTSHIKGCFFEVSGEAAAGSYRGELLGLTALHLVACAMKELYGDPNSRNLMICDNESALNRAAEFRRRISTTAHHNDLLRLLRNVKPLLSNHFRYKHVYGHADKTKKWKDLTLEEQLNVFCDHLAKSARWKSIFVERDTRSQTLPKEKAALFLHRTKQTSDISESVRFFLARTQAREFYINELKWTSEQFEEVDWDSLHLTLKKKKNMYSLWLAKQASTFCGSRLQVSRMTPGADDRCPNCLMPEERSTHLNLCRDNLRTRQFQESVDDLRKWMESSTTHPELLFWLPKYLLARNRCSFEQLPSFAPSTAGLTFSSQMKAIVIGQDKIGWTHFLEGKVTGHIRPMQQMFLKSQKARINGQDWIKQLITRLIKISHTQWIVRNITLHDRQHGHLANIRREELAAEMERLHSLDPSEVPEESRFLLDFDIDDLAEGDVAKQEHWILAMRAARVAGLRVQGRRVRWAKLPKRRRRRHDPPTRVFPNPTLQDTLRGEVFGELDVPVRKRPSEAVLSLLEPSNKRKRRRKKREENTSSYSA</sequence>
<dbReference type="EMBL" id="JALLPJ020000591">
    <property type="protein sequence ID" value="KAL3787935.1"/>
    <property type="molecule type" value="Genomic_DNA"/>
</dbReference>
<keyword evidence="2" id="KW-0472">Membrane</keyword>
<feature type="region of interest" description="Disordered" evidence="1">
    <location>
        <begin position="1"/>
        <end position="38"/>
    </location>
</feature>
<feature type="region of interest" description="Disordered" evidence="1">
    <location>
        <begin position="1852"/>
        <end position="1877"/>
    </location>
</feature>
<feature type="region of interest" description="Disordered" evidence="1">
    <location>
        <begin position="1808"/>
        <end position="1827"/>
    </location>
</feature>
<evidence type="ECO:0008006" key="5">
    <source>
        <dbReference type="Google" id="ProtNLM"/>
    </source>
</evidence>
<evidence type="ECO:0000256" key="1">
    <source>
        <dbReference type="SAM" id="MobiDB-lite"/>
    </source>
</evidence>
<organism evidence="3 4">
    <name type="scientific">Cyclotella atomus</name>
    <dbReference type="NCBI Taxonomy" id="382360"/>
    <lineage>
        <taxon>Eukaryota</taxon>
        <taxon>Sar</taxon>
        <taxon>Stramenopiles</taxon>
        <taxon>Ochrophyta</taxon>
        <taxon>Bacillariophyta</taxon>
        <taxon>Coscinodiscophyceae</taxon>
        <taxon>Thalassiosirophycidae</taxon>
        <taxon>Stephanodiscales</taxon>
        <taxon>Stephanodiscaceae</taxon>
        <taxon>Cyclotella</taxon>
    </lineage>
</organism>
<feature type="transmembrane region" description="Helical" evidence="2">
    <location>
        <begin position="704"/>
        <end position="728"/>
    </location>
</feature>
<feature type="transmembrane region" description="Helical" evidence="2">
    <location>
        <begin position="786"/>
        <end position="806"/>
    </location>
</feature>
<evidence type="ECO:0000313" key="3">
    <source>
        <dbReference type="EMBL" id="KAL3787935.1"/>
    </source>
</evidence>
<reference evidence="3 4" key="1">
    <citation type="submission" date="2024-10" db="EMBL/GenBank/DDBJ databases">
        <title>Updated reference genomes for cyclostephanoid diatoms.</title>
        <authorList>
            <person name="Roberts W.R."/>
            <person name="Alverson A.J."/>
        </authorList>
    </citation>
    <scope>NUCLEOTIDE SEQUENCE [LARGE SCALE GENOMIC DNA]</scope>
    <source>
        <strain evidence="3 4">AJA010-31</strain>
    </source>
</reference>
<feature type="compositionally biased region" description="Low complexity" evidence="1">
    <location>
        <begin position="19"/>
        <end position="38"/>
    </location>
</feature>
<evidence type="ECO:0000313" key="4">
    <source>
        <dbReference type="Proteomes" id="UP001530400"/>
    </source>
</evidence>
<proteinExistence type="predicted"/>
<accession>A0ABD3PNN9</accession>
<comment type="caution">
    <text evidence="3">The sequence shown here is derived from an EMBL/GenBank/DDBJ whole genome shotgun (WGS) entry which is preliminary data.</text>
</comment>
<protein>
    <recommendedName>
        <fullName evidence="5">RNase H type-1 domain-containing protein</fullName>
    </recommendedName>
</protein>
<evidence type="ECO:0000256" key="2">
    <source>
        <dbReference type="SAM" id="Phobius"/>
    </source>
</evidence>